<evidence type="ECO:0000256" key="10">
    <source>
        <dbReference type="HAMAP-Rule" id="MF_00185"/>
    </source>
</evidence>
<evidence type="ECO:0000256" key="1">
    <source>
        <dbReference type="ARBA" id="ARBA00001946"/>
    </source>
</evidence>
<proteinExistence type="inferred from homology"/>
<comment type="subunit">
    <text evidence="10">Monomer.</text>
</comment>
<dbReference type="PANTHER" id="PTHR11088:SF60">
    <property type="entry name" value="TRNA DIMETHYLALLYLTRANSFERASE"/>
    <property type="match status" value="1"/>
</dbReference>
<comment type="caution">
    <text evidence="14">The sequence shown here is derived from an EMBL/GenBank/DDBJ whole genome shotgun (WGS) entry which is preliminary data.</text>
</comment>
<feature type="site" description="Interaction with substrate tRNA" evidence="10">
    <location>
        <position position="130"/>
    </location>
</feature>
<keyword evidence="7 10" id="KW-0067">ATP-binding</keyword>
<dbReference type="HAMAP" id="MF_00185">
    <property type="entry name" value="IPP_trans"/>
    <property type="match status" value="1"/>
</dbReference>
<evidence type="ECO:0000313" key="14">
    <source>
        <dbReference type="EMBL" id="PIS05796.1"/>
    </source>
</evidence>
<dbReference type="AlphaFoldDB" id="A0A2H0W374"/>
<dbReference type="GO" id="GO:0006400">
    <property type="term" value="P:tRNA modification"/>
    <property type="evidence" value="ECO:0007669"/>
    <property type="project" value="TreeGrafter"/>
</dbReference>
<accession>A0A2H0W374</accession>
<comment type="function">
    <text evidence="2 10 12">Catalyzes the transfer of a dimethylallyl group onto the adenine at position 37 in tRNAs that read codons beginning with uridine, leading to the formation of N6-(dimethylallyl)adenosine (i(6)A).</text>
</comment>
<evidence type="ECO:0000256" key="5">
    <source>
        <dbReference type="ARBA" id="ARBA00022694"/>
    </source>
</evidence>
<sequence>MKKNKLVVILGPTACGKTKIATVLAYKYNGEIVSADSRQVYTGMDIGTGKDLADYNINGSKVSYHLIDVVEPATDFNVAKYQKLAYQAIDSILTRGKVPFLVGGTGLYIDAVTKNYQFNEVTPKKQEAIRKKLDKWSLERLLKELKSKDPDVFEKIDQKNRRRVQRALEIFLETGESKKKNPLGDVKYDILFIGVKFKLEEIYKKIDSRLDQRLDEGMIDEIKNLRTSGVSWQRLDDFGLEYRYVARYLNGQITHNEMMLQLKNAIHHFAKRQLTWFKRNNDIIWVPSLTEAHRILKKFLK</sequence>
<dbReference type="InterPro" id="IPR027417">
    <property type="entry name" value="P-loop_NTPase"/>
</dbReference>
<gene>
    <name evidence="10" type="primary">miaA</name>
    <name evidence="14" type="ORF">COT80_03450</name>
</gene>
<name>A0A2H0W374_9BACT</name>
<evidence type="ECO:0000256" key="2">
    <source>
        <dbReference type="ARBA" id="ARBA00003213"/>
    </source>
</evidence>
<dbReference type="GO" id="GO:0005524">
    <property type="term" value="F:ATP binding"/>
    <property type="evidence" value="ECO:0007669"/>
    <property type="project" value="UniProtKB-UniRule"/>
</dbReference>
<dbReference type="Gene3D" id="1.10.20.140">
    <property type="match status" value="1"/>
</dbReference>
<keyword evidence="6 10" id="KW-0547">Nucleotide-binding</keyword>
<dbReference type="SUPFAM" id="SSF52540">
    <property type="entry name" value="P-loop containing nucleoside triphosphate hydrolases"/>
    <property type="match status" value="1"/>
</dbReference>
<feature type="binding site" evidence="10">
    <location>
        <begin position="11"/>
        <end position="18"/>
    </location>
    <ligand>
        <name>ATP</name>
        <dbReference type="ChEBI" id="CHEBI:30616"/>
    </ligand>
</feature>
<dbReference type="Pfam" id="PF01715">
    <property type="entry name" value="IPPT"/>
    <property type="match status" value="1"/>
</dbReference>
<evidence type="ECO:0000256" key="6">
    <source>
        <dbReference type="ARBA" id="ARBA00022741"/>
    </source>
</evidence>
<dbReference type="InterPro" id="IPR039657">
    <property type="entry name" value="Dimethylallyltransferase"/>
</dbReference>
<evidence type="ECO:0000256" key="8">
    <source>
        <dbReference type="ARBA" id="ARBA00022842"/>
    </source>
</evidence>
<feature type="binding site" evidence="10">
    <location>
        <begin position="13"/>
        <end position="18"/>
    </location>
    <ligand>
        <name>substrate</name>
    </ligand>
</feature>
<dbReference type="EMBL" id="PEZY01000012">
    <property type="protein sequence ID" value="PIS05796.1"/>
    <property type="molecule type" value="Genomic_DNA"/>
</dbReference>
<dbReference type="GO" id="GO:0052381">
    <property type="term" value="F:tRNA dimethylallyltransferase activity"/>
    <property type="evidence" value="ECO:0007669"/>
    <property type="project" value="UniProtKB-UniRule"/>
</dbReference>
<evidence type="ECO:0000313" key="15">
    <source>
        <dbReference type="Proteomes" id="UP000229056"/>
    </source>
</evidence>
<dbReference type="NCBIfam" id="TIGR00174">
    <property type="entry name" value="miaA"/>
    <property type="match status" value="1"/>
</dbReference>
<dbReference type="InterPro" id="IPR018022">
    <property type="entry name" value="IPT"/>
</dbReference>
<reference evidence="15" key="1">
    <citation type="submission" date="2017-09" db="EMBL/GenBank/DDBJ databases">
        <title>Depth-based differentiation of microbial function through sediment-hosted aquifers and enrichment of novel symbionts in the deep terrestrial subsurface.</title>
        <authorList>
            <person name="Probst A.J."/>
            <person name="Ladd B."/>
            <person name="Jarett J.K."/>
            <person name="Geller-Mcgrath D.E."/>
            <person name="Sieber C.M.K."/>
            <person name="Emerson J.B."/>
            <person name="Anantharaman K."/>
            <person name="Thomas B.C."/>
            <person name="Malmstrom R."/>
            <person name="Stieglmeier M."/>
            <person name="Klingl A."/>
            <person name="Woyke T."/>
            <person name="Ryan C.M."/>
            <person name="Banfield J.F."/>
        </authorList>
    </citation>
    <scope>NUCLEOTIDE SEQUENCE [LARGE SCALE GENOMIC DNA]</scope>
</reference>
<evidence type="ECO:0000256" key="13">
    <source>
        <dbReference type="RuleBase" id="RU003785"/>
    </source>
</evidence>
<dbReference type="Proteomes" id="UP000229056">
    <property type="component" value="Unassembled WGS sequence"/>
</dbReference>
<comment type="caution">
    <text evidence="10">Lacks conserved residue(s) required for the propagation of feature annotation.</text>
</comment>
<keyword evidence="4 10" id="KW-0808">Transferase</keyword>
<dbReference type="EC" id="2.5.1.75" evidence="10"/>
<evidence type="ECO:0000256" key="3">
    <source>
        <dbReference type="ARBA" id="ARBA00005842"/>
    </source>
</evidence>
<keyword evidence="8 10" id="KW-0460">Magnesium</keyword>
<evidence type="ECO:0000256" key="4">
    <source>
        <dbReference type="ARBA" id="ARBA00022679"/>
    </source>
</evidence>
<comment type="similarity">
    <text evidence="3 10 13">Belongs to the IPP transferase family.</text>
</comment>
<evidence type="ECO:0000256" key="12">
    <source>
        <dbReference type="RuleBase" id="RU003784"/>
    </source>
</evidence>
<organism evidence="14 15">
    <name type="scientific">Candidatus Buchananbacteria bacterium CG10_big_fil_rev_8_21_14_0_10_33_19</name>
    <dbReference type="NCBI Taxonomy" id="1974525"/>
    <lineage>
        <taxon>Bacteria</taxon>
        <taxon>Candidatus Buchananiibacteriota</taxon>
    </lineage>
</organism>
<comment type="catalytic activity">
    <reaction evidence="9 10 11">
        <text>adenosine(37) in tRNA + dimethylallyl diphosphate = N(6)-dimethylallyladenosine(37) in tRNA + diphosphate</text>
        <dbReference type="Rhea" id="RHEA:26482"/>
        <dbReference type="Rhea" id="RHEA-COMP:10162"/>
        <dbReference type="Rhea" id="RHEA-COMP:10375"/>
        <dbReference type="ChEBI" id="CHEBI:33019"/>
        <dbReference type="ChEBI" id="CHEBI:57623"/>
        <dbReference type="ChEBI" id="CHEBI:74411"/>
        <dbReference type="ChEBI" id="CHEBI:74415"/>
        <dbReference type="EC" id="2.5.1.75"/>
    </reaction>
</comment>
<feature type="region of interest" description="Interaction with substrate tRNA" evidence="10">
    <location>
        <begin position="36"/>
        <end position="39"/>
    </location>
</feature>
<dbReference type="PANTHER" id="PTHR11088">
    <property type="entry name" value="TRNA DIMETHYLALLYLTRANSFERASE"/>
    <property type="match status" value="1"/>
</dbReference>
<evidence type="ECO:0000256" key="9">
    <source>
        <dbReference type="ARBA" id="ARBA00049563"/>
    </source>
</evidence>
<protein>
    <recommendedName>
        <fullName evidence="10">tRNA dimethylallyltransferase</fullName>
        <ecNumber evidence="10">2.5.1.75</ecNumber>
    </recommendedName>
    <alternativeName>
        <fullName evidence="10">Dimethylallyl diphosphate:tRNA dimethylallyltransferase</fullName>
        <shortName evidence="10">DMAPP:tRNA dimethylallyltransferase</shortName>
        <shortName evidence="10">DMATase</shortName>
    </alternativeName>
    <alternativeName>
        <fullName evidence="10">Isopentenyl-diphosphate:tRNA isopentenyltransferase</fullName>
        <shortName evidence="10">IPP transferase</shortName>
        <shortName evidence="10">IPPT</shortName>
        <shortName evidence="10">IPTase</shortName>
    </alternativeName>
</protein>
<comment type="cofactor">
    <cofactor evidence="1 10">
        <name>Mg(2+)</name>
        <dbReference type="ChEBI" id="CHEBI:18420"/>
    </cofactor>
</comment>
<feature type="site" description="Interaction with substrate tRNA" evidence="10">
    <location>
        <position position="105"/>
    </location>
</feature>
<keyword evidence="5 10" id="KW-0819">tRNA processing</keyword>
<evidence type="ECO:0000256" key="7">
    <source>
        <dbReference type="ARBA" id="ARBA00022840"/>
    </source>
</evidence>
<evidence type="ECO:0000256" key="11">
    <source>
        <dbReference type="RuleBase" id="RU003783"/>
    </source>
</evidence>
<dbReference type="Gene3D" id="3.40.50.300">
    <property type="entry name" value="P-loop containing nucleotide triphosphate hydrolases"/>
    <property type="match status" value="1"/>
</dbReference>